<reference evidence="2 3" key="1">
    <citation type="journal article" date="2014" name="Genome Announc.">
        <title>Draft Genome Sequence of Propane- and Butane-Oxidizing Actinobacterium Rhodococcus ruber IEGM 231.</title>
        <authorList>
            <person name="Ivshina I.B."/>
            <person name="Kuyukina M.S."/>
            <person name="Krivoruchko A.V."/>
            <person name="Barbe V."/>
            <person name="Fischer C."/>
        </authorList>
    </citation>
    <scope>NUCLEOTIDE SEQUENCE [LARGE SCALE GENOMIC DNA]</scope>
</reference>
<accession>A0A098BG39</accession>
<dbReference type="EMBL" id="CCSD01000032">
    <property type="protein sequence ID" value="CDZ87185.1"/>
    <property type="molecule type" value="Genomic_DNA"/>
</dbReference>
<evidence type="ECO:0000256" key="1">
    <source>
        <dbReference type="SAM" id="Coils"/>
    </source>
</evidence>
<evidence type="ECO:0000313" key="3">
    <source>
        <dbReference type="Proteomes" id="UP000042997"/>
    </source>
</evidence>
<keyword evidence="1" id="KW-0175">Coiled coil</keyword>
<sequence>MSEHPARRAFDSIEQAIARPLERALGAPEAAQLLVAASRASMWGRQRVAGVRSALVHIAALPSIQDIRLLSAQVSRLQRNVEEVEQLLQDLSMEGFGEPTKHRND</sequence>
<name>A0A098BG39_9NOCA</name>
<evidence type="ECO:0000313" key="2">
    <source>
        <dbReference type="EMBL" id="CDZ87185.1"/>
    </source>
</evidence>
<dbReference type="AlphaFoldDB" id="A0A098BG39"/>
<proteinExistence type="predicted"/>
<gene>
    <name evidence="2" type="ORF">RHRU231_230013</name>
</gene>
<dbReference type="RefSeq" id="WP_230831879.1">
    <property type="nucleotide sequence ID" value="NZ_JAJNCM010000066.1"/>
</dbReference>
<organism evidence="2 3">
    <name type="scientific">Rhodococcus ruber</name>
    <dbReference type="NCBI Taxonomy" id="1830"/>
    <lineage>
        <taxon>Bacteria</taxon>
        <taxon>Bacillati</taxon>
        <taxon>Actinomycetota</taxon>
        <taxon>Actinomycetes</taxon>
        <taxon>Mycobacteriales</taxon>
        <taxon>Nocardiaceae</taxon>
        <taxon>Rhodococcus</taxon>
    </lineage>
</organism>
<feature type="coiled-coil region" evidence="1">
    <location>
        <begin position="67"/>
        <end position="94"/>
    </location>
</feature>
<protein>
    <submittedName>
        <fullName evidence="2">Uncharacterized protein</fullName>
    </submittedName>
</protein>
<dbReference type="Proteomes" id="UP000042997">
    <property type="component" value="Unassembled WGS sequence"/>
</dbReference>